<dbReference type="InterPro" id="IPR000700">
    <property type="entry name" value="PAS-assoc_C"/>
</dbReference>
<comment type="catalytic activity">
    <reaction evidence="1">
        <text>ATP + protein L-histidine = ADP + protein N-phospho-L-histidine.</text>
        <dbReference type="EC" id="2.7.13.3"/>
    </reaction>
</comment>
<feature type="domain" description="PAC" evidence="10">
    <location>
        <begin position="296"/>
        <end position="348"/>
    </location>
</feature>
<keyword evidence="13" id="KW-1185">Reference proteome</keyword>
<evidence type="ECO:0000256" key="3">
    <source>
        <dbReference type="ARBA" id="ARBA00022679"/>
    </source>
</evidence>
<dbReference type="InterPro" id="IPR050980">
    <property type="entry name" value="2C_sensor_his_kinase"/>
</dbReference>
<dbReference type="PROSITE" id="PS50109">
    <property type="entry name" value="HIS_KIN"/>
    <property type="match status" value="1"/>
</dbReference>
<keyword evidence="7" id="KW-1133">Transmembrane helix</keyword>
<dbReference type="SMART" id="SM00387">
    <property type="entry name" value="HATPase_c"/>
    <property type="match status" value="1"/>
</dbReference>
<feature type="transmembrane region" description="Helical" evidence="7">
    <location>
        <begin position="98"/>
        <end position="115"/>
    </location>
</feature>
<evidence type="ECO:0000256" key="7">
    <source>
        <dbReference type="SAM" id="Phobius"/>
    </source>
</evidence>
<evidence type="ECO:0000256" key="4">
    <source>
        <dbReference type="ARBA" id="ARBA00022741"/>
    </source>
</evidence>
<keyword evidence="6 12" id="KW-0067">ATP-binding</keyword>
<dbReference type="PROSITE" id="PS50112">
    <property type="entry name" value="PAS"/>
    <property type="match status" value="1"/>
</dbReference>
<feature type="transmembrane region" description="Helical" evidence="7">
    <location>
        <begin position="179"/>
        <end position="198"/>
    </location>
</feature>
<feature type="transmembrane region" description="Helical" evidence="7">
    <location>
        <begin position="64"/>
        <end position="86"/>
    </location>
</feature>
<evidence type="ECO:0000313" key="13">
    <source>
        <dbReference type="Proteomes" id="UP001208186"/>
    </source>
</evidence>
<dbReference type="Proteomes" id="UP001209746">
    <property type="component" value="Unassembled WGS sequence"/>
</dbReference>
<dbReference type="PANTHER" id="PTHR44936:SF10">
    <property type="entry name" value="SENSOR PROTEIN RSTB"/>
    <property type="match status" value="1"/>
</dbReference>
<dbReference type="RefSeq" id="WP_315910042.1">
    <property type="nucleotide sequence ID" value="NZ_JAOPKC010000024.1"/>
</dbReference>
<keyword evidence="4" id="KW-0547">Nucleotide-binding</keyword>
<dbReference type="SUPFAM" id="SSF55874">
    <property type="entry name" value="ATPase domain of HSP90 chaperone/DNA topoisomerase II/histidine kinase"/>
    <property type="match status" value="1"/>
</dbReference>
<feature type="transmembrane region" description="Helical" evidence="7">
    <location>
        <begin position="32"/>
        <end position="52"/>
    </location>
</feature>
<feature type="transmembrane region" description="Helical" evidence="7">
    <location>
        <begin position="144"/>
        <end position="167"/>
    </location>
</feature>
<feature type="domain" description="PAS" evidence="9">
    <location>
        <begin position="241"/>
        <end position="281"/>
    </location>
</feature>
<evidence type="ECO:0000256" key="5">
    <source>
        <dbReference type="ARBA" id="ARBA00022777"/>
    </source>
</evidence>
<dbReference type="PROSITE" id="PS50113">
    <property type="entry name" value="PAC"/>
    <property type="match status" value="1"/>
</dbReference>
<dbReference type="PRINTS" id="PR00344">
    <property type="entry name" value="BCTRLSENSOR"/>
</dbReference>
<keyword evidence="7" id="KW-0472">Membrane</keyword>
<dbReference type="Pfam" id="PF16927">
    <property type="entry name" value="HisKA_7TM"/>
    <property type="match status" value="1"/>
</dbReference>
<sequence length="556" mass="61752">MSILVMRAILVVTIAVGFTGSLLAWRERPKPGAVSLALLLAGQCWWSSTLLFRVNATSIQEKIFWTDITWVGVAILPVAWLFFSLSYTGYSKYLQRRYVLLALIIPALTILFGLTNEFHHLMYAESTLVDYGGESVIDRTPGPWFWVTAYYTYLLGLLGAIPLLSFVSSDLSIFQAQSIALLTGLAVPWTTNVLHLLGALPTSGIDPTPIAFSLSAVLFLGALTRFRLLGTNPAPIRPARRLLFDQIEDGLVILDMDNHVIDINEQAADALGSTPFDLLGRPVDDAIPQLEDLDETQSDRTLLRPDGGSVSLDVSVSEIRDTRGRTIGRVLSLHDISEYLRQQQRLEVLNRVFRHNVRTSTQVILSQIEYLREHNSDEHAAKAEENLLEINEFSDRIRTVLDVFKRGRTEFRPIRFEVTIRECLNEMETAFPEASIHYNGCEAQIYVDSIFDDVFKNAVENALEHNTNPEPEVWVDVECGDNTVEVAVADNGPGINDEELALLNDGTETPLKHGSGLGLALIIWGTELAGGNVTFDADDPNGMTVSIEFPILSIPE</sequence>
<keyword evidence="3" id="KW-0808">Transferase</keyword>
<evidence type="ECO:0000256" key="2">
    <source>
        <dbReference type="ARBA" id="ARBA00012438"/>
    </source>
</evidence>
<evidence type="ECO:0000313" key="14">
    <source>
        <dbReference type="Proteomes" id="UP001209746"/>
    </source>
</evidence>
<dbReference type="InterPro" id="IPR003594">
    <property type="entry name" value="HATPase_dom"/>
</dbReference>
<comment type="caution">
    <text evidence="12">The sequence shown here is derived from an EMBL/GenBank/DDBJ whole genome shotgun (WGS) entry which is preliminary data.</text>
</comment>
<evidence type="ECO:0000313" key="11">
    <source>
        <dbReference type="EMBL" id="MCU4719296.1"/>
    </source>
</evidence>
<dbReference type="InterPro" id="IPR031621">
    <property type="entry name" value="HisKA_7TM"/>
</dbReference>
<dbReference type="CDD" id="cd00130">
    <property type="entry name" value="PAS"/>
    <property type="match status" value="1"/>
</dbReference>
<dbReference type="InterPro" id="IPR005467">
    <property type="entry name" value="His_kinase_dom"/>
</dbReference>
<protein>
    <recommendedName>
        <fullName evidence="2">histidine kinase</fullName>
        <ecNumber evidence="2">2.7.13.3</ecNumber>
    </recommendedName>
</protein>
<dbReference type="Pfam" id="PF02518">
    <property type="entry name" value="HATPase_c"/>
    <property type="match status" value="1"/>
</dbReference>
<feature type="transmembrane region" description="Helical" evidence="7">
    <location>
        <begin position="210"/>
        <end position="228"/>
    </location>
</feature>
<feature type="domain" description="Histidine kinase" evidence="8">
    <location>
        <begin position="352"/>
        <end position="553"/>
    </location>
</feature>
<dbReference type="NCBIfam" id="TIGR00229">
    <property type="entry name" value="sensory_box"/>
    <property type="match status" value="1"/>
</dbReference>
<evidence type="ECO:0000256" key="6">
    <source>
        <dbReference type="ARBA" id="ARBA00022840"/>
    </source>
</evidence>
<keyword evidence="5" id="KW-0418">Kinase</keyword>
<dbReference type="Gene3D" id="3.30.565.10">
    <property type="entry name" value="Histidine kinase-like ATPase, C-terminal domain"/>
    <property type="match status" value="1"/>
</dbReference>
<proteinExistence type="predicted"/>
<dbReference type="Pfam" id="PF13426">
    <property type="entry name" value="PAS_9"/>
    <property type="match status" value="1"/>
</dbReference>
<evidence type="ECO:0000259" key="9">
    <source>
        <dbReference type="PROSITE" id="PS50112"/>
    </source>
</evidence>
<dbReference type="Gene3D" id="3.30.450.20">
    <property type="entry name" value="PAS domain"/>
    <property type="match status" value="1"/>
</dbReference>
<evidence type="ECO:0000313" key="12">
    <source>
        <dbReference type="EMBL" id="MCU4728171.1"/>
    </source>
</evidence>
<feature type="transmembrane region" description="Helical" evidence="7">
    <location>
        <begin position="6"/>
        <end position="25"/>
    </location>
</feature>
<dbReference type="EMBL" id="JAOPKC010000024">
    <property type="protein sequence ID" value="MCU4719296.1"/>
    <property type="molecule type" value="Genomic_DNA"/>
</dbReference>
<reference evidence="12" key="1">
    <citation type="submission" date="2023-02" db="EMBL/GenBank/DDBJ databases">
        <title>Enrichment on poylsaccharides allowed isolation of novel metabolic and taxonomic groups of Haloarchaea.</title>
        <authorList>
            <person name="Sorokin D.Y."/>
            <person name="Elcheninov A.G."/>
            <person name="Khizhniak T.V."/>
            <person name="Kolganova T.V."/>
            <person name="Kublanov I.V."/>
        </authorList>
    </citation>
    <scope>NUCLEOTIDE SEQUENCE</scope>
    <source>
        <strain evidence="11 13">HArc-curdl5-1</strain>
        <strain evidence="12">HArc-curdl7</strain>
    </source>
</reference>
<name>A0AAE3IDT8_9EURY</name>
<dbReference type="GO" id="GO:0005524">
    <property type="term" value="F:ATP binding"/>
    <property type="evidence" value="ECO:0007669"/>
    <property type="project" value="UniProtKB-KW"/>
</dbReference>
<dbReference type="Proteomes" id="UP001208186">
    <property type="component" value="Unassembled WGS sequence"/>
</dbReference>
<accession>A0AAE3IDT8</accession>
<dbReference type="PANTHER" id="PTHR44936">
    <property type="entry name" value="SENSOR PROTEIN CREC"/>
    <property type="match status" value="1"/>
</dbReference>
<dbReference type="InterPro" id="IPR000014">
    <property type="entry name" value="PAS"/>
</dbReference>
<dbReference type="InterPro" id="IPR036890">
    <property type="entry name" value="HATPase_C_sf"/>
</dbReference>
<dbReference type="EMBL" id="JAOPKD010000021">
    <property type="protein sequence ID" value="MCU4728171.1"/>
    <property type="molecule type" value="Genomic_DNA"/>
</dbReference>
<dbReference type="InterPro" id="IPR004358">
    <property type="entry name" value="Sig_transdc_His_kin-like_C"/>
</dbReference>
<gene>
    <name evidence="12" type="ORF">OB914_14540</name>
    <name evidence="11" type="ORF">OB916_14690</name>
</gene>
<evidence type="ECO:0000259" key="10">
    <source>
        <dbReference type="PROSITE" id="PS50113"/>
    </source>
</evidence>
<dbReference type="GO" id="GO:0004673">
    <property type="term" value="F:protein histidine kinase activity"/>
    <property type="evidence" value="ECO:0007669"/>
    <property type="project" value="UniProtKB-EC"/>
</dbReference>
<dbReference type="SMART" id="SM00091">
    <property type="entry name" value="PAS"/>
    <property type="match status" value="1"/>
</dbReference>
<dbReference type="AlphaFoldDB" id="A0AAE3IDT8"/>
<dbReference type="InterPro" id="IPR035965">
    <property type="entry name" value="PAS-like_dom_sf"/>
</dbReference>
<keyword evidence="7" id="KW-0812">Transmembrane</keyword>
<organism evidence="12 14">
    <name type="scientific">Halapricum hydrolyticum</name>
    <dbReference type="NCBI Taxonomy" id="2979991"/>
    <lineage>
        <taxon>Archaea</taxon>
        <taxon>Methanobacteriati</taxon>
        <taxon>Methanobacteriota</taxon>
        <taxon>Stenosarchaea group</taxon>
        <taxon>Halobacteria</taxon>
        <taxon>Halobacteriales</taxon>
        <taxon>Haloarculaceae</taxon>
        <taxon>Halapricum</taxon>
    </lineage>
</organism>
<evidence type="ECO:0000259" key="8">
    <source>
        <dbReference type="PROSITE" id="PS50109"/>
    </source>
</evidence>
<evidence type="ECO:0000256" key="1">
    <source>
        <dbReference type="ARBA" id="ARBA00000085"/>
    </source>
</evidence>
<dbReference type="SUPFAM" id="SSF55785">
    <property type="entry name" value="PYP-like sensor domain (PAS domain)"/>
    <property type="match status" value="1"/>
</dbReference>
<dbReference type="EC" id="2.7.13.3" evidence="2"/>